<comment type="caution">
    <text evidence="7">The sequence shown here is derived from an EMBL/GenBank/DDBJ whole genome shotgun (WGS) entry which is preliminary data.</text>
</comment>
<dbReference type="InterPro" id="IPR002528">
    <property type="entry name" value="MATE_fam"/>
</dbReference>
<dbReference type="GO" id="GO:0015297">
    <property type="term" value="F:antiporter activity"/>
    <property type="evidence" value="ECO:0007669"/>
    <property type="project" value="InterPro"/>
</dbReference>
<dbReference type="PANTHER" id="PTHR11206">
    <property type="entry name" value="MULTIDRUG RESISTANCE PROTEIN"/>
    <property type="match status" value="1"/>
</dbReference>
<evidence type="ECO:0000313" key="7">
    <source>
        <dbReference type="EMBL" id="KAK9750354.1"/>
    </source>
</evidence>
<reference evidence="7" key="1">
    <citation type="submission" date="2024-03" db="EMBL/GenBank/DDBJ databases">
        <title>WGS assembly of Saponaria officinalis var. Norfolk2.</title>
        <authorList>
            <person name="Jenkins J."/>
            <person name="Shu S."/>
            <person name="Grimwood J."/>
            <person name="Barry K."/>
            <person name="Goodstein D."/>
            <person name="Schmutz J."/>
            <person name="Leebens-Mack J."/>
            <person name="Osbourn A."/>
        </authorList>
    </citation>
    <scope>NUCLEOTIDE SEQUENCE [LARGE SCALE GENOMIC DNA]</scope>
    <source>
        <strain evidence="7">JIC</strain>
    </source>
</reference>
<organism evidence="7 8">
    <name type="scientific">Saponaria officinalis</name>
    <name type="common">Common soapwort</name>
    <name type="synonym">Lychnis saponaria</name>
    <dbReference type="NCBI Taxonomy" id="3572"/>
    <lineage>
        <taxon>Eukaryota</taxon>
        <taxon>Viridiplantae</taxon>
        <taxon>Streptophyta</taxon>
        <taxon>Embryophyta</taxon>
        <taxon>Tracheophyta</taxon>
        <taxon>Spermatophyta</taxon>
        <taxon>Magnoliopsida</taxon>
        <taxon>eudicotyledons</taxon>
        <taxon>Gunneridae</taxon>
        <taxon>Pentapetalae</taxon>
        <taxon>Caryophyllales</taxon>
        <taxon>Caryophyllaceae</taxon>
        <taxon>Caryophylleae</taxon>
        <taxon>Saponaria</taxon>
    </lineage>
</organism>
<feature type="transmembrane region" description="Helical" evidence="6">
    <location>
        <begin position="429"/>
        <end position="448"/>
    </location>
</feature>
<evidence type="ECO:0000256" key="6">
    <source>
        <dbReference type="RuleBase" id="RU004914"/>
    </source>
</evidence>
<evidence type="ECO:0000256" key="5">
    <source>
        <dbReference type="ARBA" id="ARBA00023136"/>
    </source>
</evidence>
<dbReference type="EMBL" id="JBDFQZ010000002">
    <property type="protein sequence ID" value="KAK9750354.1"/>
    <property type="molecule type" value="Genomic_DNA"/>
</dbReference>
<evidence type="ECO:0000256" key="4">
    <source>
        <dbReference type="ARBA" id="ARBA00022989"/>
    </source>
</evidence>
<dbReference type="Pfam" id="PF01554">
    <property type="entry name" value="MatE"/>
    <property type="match status" value="2"/>
</dbReference>
<comment type="similarity">
    <text evidence="2 6">Belongs to the multi antimicrobial extrusion (MATE) (TC 2.A.66.1) family.</text>
</comment>
<feature type="transmembrane region" description="Helical" evidence="6">
    <location>
        <begin position="145"/>
        <end position="161"/>
    </location>
</feature>
<feature type="transmembrane region" description="Helical" evidence="6">
    <location>
        <begin position="25"/>
        <end position="45"/>
    </location>
</feature>
<sequence length="485" mass="52476">MEEGLLIKTKEEEGRLKWNIIKEEIKIVSLIAAPMVAVVMSQYMLQVISTMMVGHLGEVYLASSALAISIAGVTGFSLMLGMASALETLSGQAYGAQQYKKLGTQTYTAMFCLALVCIPISILWINMAKVLVFIGQDPSISHESGRFSACLVPALFGYAVLQPLVRYFLVQSLIMPMVISSCAALCLHIPLCWALVFKSGLKNLGGAVSLGISMWANAIFLTLYMRFSSSCELTRTPLSMEIFHGIREFFRFAIPSATMICLEWWSFELLILLSGLLPHPELETSVLSVCLTTISTLYAIPYGIGAAASARVSNELGAGNPQRARTAAAAVMLIVVGIGLTVASILFATRKVFGYCFSNEKEVVDYVTTMAPLVCASVILDSLQGVLSGVARGCGWQHIGAFVNLAAFYLFGIPVAAILGFWLNMRGRGLWIGILSGATIQSGLLAIITSSTNWEKQANEARERLFESSGRVNNGANIDEQRLLN</sequence>
<name>A0AAW1MY55_SAPOF</name>
<feature type="transmembrane region" description="Helical" evidence="6">
    <location>
        <begin position="248"/>
        <end position="266"/>
    </location>
</feature>
<dbReference type="GO" id="GO:0016020">
    <property type="term" value="C:membrane"/>
    <property type="evidence" value="ECO:0007669"/>
    <property type="project" value="UniProtKB-SubCell"/>
</dbReference>
<feature type="transmembrane region" description="Helical" evidence="6">
    <location>
        <begin position="402"/>
        <end position="423"/>
    </location>
</feature>
<dbReference type="GO" id="GO:0042910">
    <property type="term" value="F:xenobiotic transmembrane transporter activity"/>
    <property type="evidence" value="ECO:0007669"/>
    <property type="project" value="InterPro"/>
</dbReference>
<gene>
    <name evidence="7" type="ORF">RND81_02G190500</name>
</gene>
<keyword evidence="8" id="KW-1185">Reference proteome</keyword>
<accession>A0AAW1MY55</accession>
<dbReference type="CDD" id="cd13132">
    <property type="entry name" value="MATE_eukaryotic"/>
    <property type="match status" value="1"/>
</dbReference>
<evidence type="ECO:0000256" key="1">
    <source>
        <dbReference type="ARBA" id="ARBA00004141"/>
    </source>
</evidence>
<dbReference type="GO" id="GO:1990961">
    <property type="term" value="P:xenobiotic detoxification by transmembrane export across the plasma membrane"/>
    <property type="evidence" value="ECO:0007669"/>
    <property type="project" value="InterPro"/>
</dbReference>
<feature type="transmembrane region" description="Helical" evidence="6">
    <location>
        <begin position="107"/>
        <end position="125"/>
    </location>
</feature>
<feature type="transmembrane region" description="Helical" evidence="6">
    <location>
        <begin position="286"/>
        <end position="308"/>
    </location>
</feature>
<keyword evidence="4 6" id="KW-1133">Transmembrane helix</keyword>
<feature type="transmembrane region" description="Helical" evidence="6">
    <location>
        <begin position="329"/>
        <end position="349"/>
    </location>
</feature>
<keyword evidence="5 6" id="KW-0472">Membrane</keyword>
<dbReference type="InterPro" id="IPR045069">
    <property type="entry name" value="MATE_euk"/>
</dbReference>
<proteinExistence type="inferred from homology"/>
<feature type="transmembrane region" description="Helical" evidence="6">
    <location>
        <begin position="369"/>
        <end position="390"/>
    </location>
</feature>
<evidence type="ECO:0000256" key="2">
    <source>
        <dbReference type="ARBA" id="ARBA00010199"/>
    </source>
</evidence>
<feature type="transmembrane region" description="Helical" evidence="6">
    <location>
        <begin position="173"/>
        <end position="196"/>
    </location>
</feature>
<dbReference type="Proteomes" id="UP001443914">
    <property type="component" value="Unassembled WGS sequence"/>
</dbReference>
<protein>
    <recommendedName>
        <fullName evidence="6">Protein DETOXIFICATION</fullName>
    </recommendedName>
    <alternativeName>
        <fullName evidence="6">Multidrug and toxic compound extrusion protein</fullName>
    </alternativeName>
</protein>
<evidence type="ECO:0000313" key="8">
    <source>
        <dbReference type="Proteomes" id="UP001443914"/>
    </source>
</evidence>
<comment type="subcellular location">
    <subcellularLocation>
        <location evidence="1">Membrane</location>
        <topology evidence="1">Multi-pass membrane protein</topology>
    </subcellularLocation>
</comment>
<dbReference type="AlphaFoldDB" id="A0AAW1MY55"/>
<dbReference type="NCBIfam" id="TIGR00797">
    <property type="entry name" value="matE"/>
    <property type="match status" value="1"/>
</dbReference>
<keyword evidence="3 6" id="KW-0812">Transmembrane</keyword>
<feature type="transmembrane region" description="Helical" evidence="6">
    <location>
        <begin position="65"/>
        <end position="86"/>
    </location>
</feature>
<evidence type="ECO:0000256" key="3">
    <source>
        <dbReference type="ARBA" id="ARBA00022692"/>
    </source>
</evidence>
<feature type="transmembrane region" description="Helical" evidence="6">
    <location>
        <begin position="208"/>
        <end position="227"/>
    </location>
</feature>